<reference evidence="1" key="1">
    <citation type="submission" date="2024-03" db="EMBL/GenBank/DDBJ databases">
        <title>This phage originates from the Bacteriophage catalogue of the Bacteriophage Competence Centre, Department of Microbiology und Biotechnology, Max Rubner-Institut, Kiel, Germany.</title>
        <authorList>
            <person name="Sprotte S."/>
            <person name="Brinks E."/>
        </authorList>
    </citation>
    <scope>NUCLEOTIDE SEQUENCE</scope>
</reference>
<evidence type="ECO:0000313" key="1">
    <source>
        <dbReference type="EMBL" id="XCD29860.1"/>
    </source>
</evidence>
<dbReference type="EMBL" id="PP554580">
    <property type="protein sequence ID" value="XCD29860.1"/>
    <property type="molecule type" value="Genomic_DNA"/>
</dbReference>
<organism evidence="1">
    <name type="scientific">Salmonella phage PMBT35</name>
    <dbReference type="NCBI Taxonomy" id="3137287"/>
    <lineage>
        <taxon>Viruses</taxon>
    </lineage>
</organism>
<sequence>MHCLFSFVPACSRFCAALNSAQKMSKYRRFIYPPQ</sequence>
<protein>
    <submittedName>
        <fullName evidence="1">Uncharacterized protein</fullName>
    </submittedName>
</protein>
<accession>A0AAU8BXE3</accession>
<proteinExistence type="predicted"/>
<name>A0AAU8BXE3_9VIRU</name>